<proteinExistence type="predicted"/>
<protein>
    <submittedName>
        <fullName evidence="1">Uncharacterized protein</fullName>
    </submittedName>
</protein>
<accession>A0A0K2T9C2</accession>
<dbReference type="EMBL" id="HACA01005333">
    <property type="protein sequence ID" value="CDW22694.1"/>
    <property type="molecule type" value="Transcribed_RNA"/>
</dbReference>
<dbReference type="AlphaFoldDB" id="A0A0K2T9C2"/>
<evidence type="ECO:0000313" key="1">
    <source>
        <dbReference type="EMBL" id="CDW22694.1"/>
    </source>
</evidence>
<sequence>MSSIEEFGIFLKTDFRLLTDTEGFLPVPEECQRSSPTFNTWRHSKLSSLRPSMF</sequence>
<name>A0A0K2T9C2_LEPSM</name>
<reference evidence="1" key="1">
    <citation type="submission" date="2014-05" db="EMBL/GenBank/DDBJ databases">
        <authorList>
            <person name="Chronopoulou M."/>
        </authorList>
    </citation>
    <scope>NUCLEOTIDE SEQUENCE</scope>
    <source>
        <tissue evidence="1">Whole organism</tissue>
    </source>
</reference>
<organism evidence="1">
    <name type="scientific">Lepeophtheirus salmonis</name>
    <name type="common">Salmon louse</name>
    <name type="synonym">Caligus salmonis</name>
    <dbReference type="NCBI Taxonomy" id="72036"/>
    <lineage>
        <taxon>Eukaryota</taxon>
        <taxon>Metazoa</taxon>
        <taxon>Ecdysozoa</taxon>
        <taxon>Arthropoda</taxon>
        <taxon>Crustacea</taxon>
        <taxon>Multicrustacea</taxon>
        <taxon>Hexanauplia</taxon>
        <taxon>Copepoda</taxon>
        <taxon>Siphonostomatoida</taxon>
        <taxon>Caligidae</taxon>
        <taxon>Lepeophtheirus</taxon>
    </lineage>
</organism>